<evidence type="ECO:0000256" key="5">
    <source>
        <dbReference type="ARBA" id="ARBA00022691"/>
    </source>
</evidence>
<sequence>MSKKQRLELMWIGKGEKDNPRLEPRILIEDPEKSYGDKNTENILIHGDNLLALKALEQDYAGKVKCIYIDPPYNAKNANPHYEDNVEHSEWLCLIKPRLVILRKLLSDDGSIWISIDDDESHYLKVLCDEIFGRNNFVANVIWEKKYSPQNDAKWLSDSHDHILVYAKNKETWRPNLLPRTEEMDKRYKNPDNDPRGNWKPADFSVKTYNEVCDYEIVLPSGRRVQPPTSRCWVTSKERYLELVADNRIWFGKDGNNIPSLKKFLSEVQQGSVSKTIWFRTEVGDNQDAKKETKAFNSDDVFATPKPERLVERILTLGSNKNDIVLDSFLGSGTTAAVAHKMGRKWIGVELGEHCNTHCVPRLQKVIDGTDQGGISKAVDWKSGGGFRYYTLAPSLLKKDSNDRWVISEEYNAEQLAAAMAKQEGFKYYPDETVYWKQGYSTETDFIYTTTQFLTVDIIDKIHEEMKPEESLLITCKAFQDACVKRHSNITVKKIPHVLLGRCEFGKDDYSLNIINVPVVDFEDEEGEDC</sequence>
<dbReference type="GO" id="GO:0032259">
    <property type="term" value="P:methylation"/>
    <property type="evidence" value="ECO:0007669"/>
    <property type="project" value="UniProtKB-KW"/>
</dbReference>
<name>A0A3R5X2A9_9BACT</name>
<evidence type="ECO:0000256" key="6">
    <source>
        <dbReference type="ARBA" id="ARBA00047942"/>
    </source>
</evidence>
<dbReference type="GO" id="GO:0003677">
    <property type="term" value="F:DNA binding"/>
    <property type="evidence" value="ECO:0007669"/>
    <property type="project" value="InterPro"/>
</dbReference>
<gene>
    <name evidence="8" type="ORF">EP073_04825</name>
</gene>
<evidence type="ECO:0000256" key="3">
    <source>
        <dbReference type="ARBA" id="ARBA00022603"/>
    </source>
</evidence>
<dbReference type="AlphaFoldDB" id="A0A3R5X2A9"/>
<keyword evidence="5" id="KW-0949">S-adenosyl-L-methionine</keyword>
<dbReference type="EC" id="2.1.1.72" evidence="2"/>
<dbReference type="GO" id="GO:0009007">
    <property type="term" value="F:site-specific DNA-methyltransferase (adenine-specific) activity"/>
    <property type="evidence" value="ECO:0007669"/>
    <property type="project" value="UniProtKB-EC"/>
</dbReference>
<dbReference type="KEGG" id="gtl:EP073_04825"/>
<dbReference type="InterPro" id="IPR002295">
    <property type="entry name" value="N4/N6-MTase_EcoPI_Mod-like"/>
</dbReference>
<evidence type="ECO:0000313" key="9">
    <source>
        <dbReference type="Proteomes" id="UP000287502"/>
    </source>
</evidence>
<dbReference type="RefSeq" id="WP_128466037.1">
    <property type="nucleotide sequence ID" value="NZ_CP035108.1"/>
</dbReference>
<evidence type="ECO:0000256" key="2">
    <source>
        <dbReference type="ARBA" id="ARBA00011900"/>
    </source>
</evidence>
<dbReference type="Gene3D" id="3.40.50.150">
    <property type="entry name" value="Vaccinia Virus protein VP39"/>
    <property type="match status" value="1"/>
</dbReference>
<dbReference type="Pfam" id="PF01555">
    <property type="entry name" value="N6_N4_Mtase"/>
    <property type="match status" value="1"/>
</dbReference>
<evidence type="ECO:0000259" key="7">
    <source>
        <dbReference type="Pfam" id="PF01555"/>
    </source>
</evidence>
<protein>
    <recommendedName>
        <fullName evidence="2">site-specific DNA-methyltransferase (adenine-specific)</fullName>
        <ecNumber evidence="2">2.1.1.72</ecNumber>
    </recommendedName>
</protein>
<keyword evidence="9" id="KW-1185">Reference proteome</keyword>
<keyword evidence="4 8" id="KW-0808">Transferase</keyword>
<proteinExistence type="inferred from homology"/>
<reference evidence="8 9" key="1">
    <citation type="submission" date="2019-01" db="EMBL/GenBank/DDBJ databases">
        <title>Geovibrio thiophilus DSM 11263, complete genome.</title>
        <authorList>
            <person name="Spring S."/>
            <person name="Bunk B."/>
            <person name="Sproer C."/>
        </authorList>
    </citation>
    <scope>NUCLEOTIDE SEQUENCE [LARGE SCALE GENOMIC DNA]</scope>
    <source>
        <strain evidence="8 9">DSM 11263</strain>
    </source>
</reference>
<evidence type="ECO:0000256" key="4">
    <source>
        <dbReference type="ARBA" id="ARBA00022679"/>
    </source>
</evidence>
<feature type="domain" description="DNA methylase N-4/N-6" evidence="7">
    <location>
        <begin position="64"/>
        <end position="354"/>
    </location>
</feature>
<dbReference type="GO" id="GO:0008170">
    <property type="term" value="F:N-methyltransferase activity"/>
    <property type="evidence" value="ECO:0007669"/>
    <property type="project" value="InterPro"/>
</dbReference>
<dbReference type="SUPFAM" id="SSF53335">
    <property type="entry name" value="S-adenosyl-L-methionine-dependent methyltransferases"/>
    <property type="match status" value="1"/>
</dbReference>
<dbReference type="Proteomes" id="UP000287502">
    <property type="component" value="Chromosome"/>
</dbReference>
<accession>A0A3R5X2A9</accession>
<evidence type="ECO:0000313" key="8">
    <source>
        <dbReference type="EMBL" id="QAR32750.1"/>
    </source>
</evidence>
<comment type="catalytic activity">
    <reaction evidence="6">
        <text>a 2'-deoxyadenosine in DNA + S-adenosyl-L-methionine = an N(6)-methyl-2'-deoxyadenosine in DNA + S-adenosyl-L-homocysteine + H(+)</text>
        <dbReference type="Rhea" id="RHEA:15197"/>
        <dbReference type="Rhea" id="RHEA-COMP:12418"/>
        <dbReference type="Rhea" id="RHEA-COMP:12419"/>
        <dbReference type="ChEBI" id="CHEBI:15378"/>
        <dbReference type="ChEBI" id="CHEBI:57856"/>
        <dbReference type="ChEBI" id="CHEBI:59789"/>
        <dbReference type="ChEBI" id="CHEBI:90615"/>
        <dbReference type="ChEBI" id="CHEBI:90616"/>
        <dbReference type="EC" id="2.1.1.72"/>
    </reaction>
</comment>
<comment type="similarity">
    <text evidence="1">Belongs to the N(4)/N(6)-methyltransferase family.</text>
</comment>
<organism evidence="8 9">
    <name type="scientific">Geovibrio thiophilus</name>
    <dbReference type="NCBI Taxonomy" id="139438"/>
    <lineage>
        <taxon>Bacteria</taxon>
        <taxon>Pseudomonadati</taxon>
        <taxon>Deferribacterota</taxon>
        <taxon>Deferribacteres</taxon>
        <taxon>Deferribacterales</taxon>
        <taxon>Geovibrionaceae</taxon>
        <taxon>Geovibrio</taxon>
    </lineage>
</organism>
<dbReference type="InterPro" id="IPR029063">
    <property type="entry name" value="SAM-dependent_MTases_sf"/>
</dbReference>
<dbReference type="PROSITE" id="PS00092">
    <property type="entry name" value="N6_MTASE"/>
    <property type="match status" value="1"/>
</dbReference>
<dbReference type="OrthoDB" id="9800801at2"/>
<evidence type="ECO:0000256" key="1">
    <source>
        <dbReference type="ARBA" id="ARBA00006594"/>
    </source>
</evidence>
<dbReference type="PIRSF" id="PIRSF015855">
    <property type="entry name" value="TypeIII_Mtase_mKpnI"/>
    <property type="match status" value="1"/>
</dbReference>
<dbReference type="REBASE" id="294978">
    <property type="entry name" value="M.Gth11263ORF4825P"/>
</dbReference>
<dbReference type="EMBL" id="CP035108">
    <property type="protein sequence ID" value="QAR32750.1"/>
    <property type="molecule type" value="Genomic_DNA"/>
</dbReference>
<dbReference type="PRINTS" id="PR00506">
    <property type="entry name" value="D21N6MTFRASE"/>
</dbReference>
<dbReference type="InterPro" id="IPR002941">
    <property type="entry name" value="DNA_methylase_N4/N6"/>
</dbReference>
<keyword evidence="3 8" id="KW-0489">Methyltransferase</keyword>
<dbReference type="InterPro" id="IPR002052">
    <property type="entry name" value="DNA_methylase_N6_adenine_CS"/>
</dbReference>